<evidence type="ECO:0000256" key="3">
    <source>
        <dbReference type="SAM" id="MobiDB-lite"/>
    </source>
</evidence>
<evidence type="ECO:0000313" key="5">
    <source>
        <dbReference type="Proteomes" id="UP000277952"/>
    </source>
</evidence>
<reference evidence="4 5" key="1">
    <citation type="submission" date="2018-08" db="EMBL/GenBank/DDBJ databases">
        <title>Recombination of ecologically and evolutionarily significant loci maintains genetic cohesion in the Pseudomonas syringae species complex.</title>
        <authorList>
            <person name="Dillon M."/>
            <person name="Thakur S."/>
            <person name="Almeida R.N.D."/>
            <person name="Weir B.S."/>
            <person name="Guttman D.S."/>
        </authorList>
    </citation>
    <scope>NUCLEOTIDE SEQUENCE [LARGE SCALE GENOMIC DNA]</scope>
    <source>
        <strain evidence="4 5">19322</strain>
    </source>
</reference>
<comment type="caution">
    <text evidence="4">The sequence shown here is derived from an EMBL/GenBank/DDBJ whole genome shotgun (WGS) entry which is preliminary data.</text>
</comment>
<dbReference type="InterPro" id="IPR011010">
    <property type="entry name" value="DNA_brk_join_enz"/>
</dbReference>
<dbReference type="RefSeq" id="WP_005740836.1">
    <property type="nucleotide sequence ID" value="NZ_LIIA01000162.1"/>
</dbReference>
<dbReference type="Proteomes" id="UP000277952">
    <property type="component" value="Unassembled WGS sequence"/>
</dbReference>
<comment type="similarity">
    <text evidence="1">Belongs to the 'phage' integrase family.</text>
</comment>
<evidence type="ECO:0000256" key="2">
    <source>
        <dbReference type="ARBA" id="ARBA00022908"/>
    </source>
</evidence>
<evidence type="ECO:0000256" key="1">
    <source>
        <dbReference type="ARBA" id="ARBA00008857"/>
    </source>
</evidence>
<sequence>MASTLFSGLARGEWSSHDLRKVARTAWADLGVDYMVGEMLLNHAMKDLDATYIHTAAEGLKRQALEAWHNYLEQHGLTPLLGETYAGHENMKPTPKATDIKALSDSQYPSQGRKHNEKATAQTPIGGGDE</sequence>
<dbReference type="GO" id="GO:0015074">
    <property type="term" value="P:DNA integration"/>
    <property type="evidence" value="ECO:0007669"/>
    <property type="project" value="UniProtKB-KW"/>
</dbReference>
<dbReference type="AlphaFoldDB" id="A0A3M2WYN2"/>
<accession>A0A3M2WYN2</accession>
<evidence type="ECO:0000313" key="4">
    <source>
        <dbReference type="EMBL" id="RML55888.1"/>
    </source>
</evidence>
<protein>
    <recommendedName>
        <fullName evidence="6">Integrase</fullName>
    </recommendedName>
</protein>
<evidence type="ECO:0008006" key="6">
    <source>
        <dbReference type="Google" id="ProtNLM"/>
    </source>
</evidence>
<feature type="region of interest" description="Disordered" evidence="3">
    <location>
        <begin position="104"/>
        <end position="130"/>
    </location>
</feature>
<proteinExistence type="inferred from homology"/>
<dbReference type="PANTHER" id="PTHR30629">
    <property type="entry name" value="PROPHAGE INTEGRASE"/>
    <property type="match status" value="1"/>
</dbReference>
<name>A0A3M2WYN2_PSEA0</name>
<dbReference type="PANTHER" id="PTHR30629:SF6">
    <property type="entry name" value="PROPHAGE INTEGRASE INTA-RELATED"/>
    <property type="match status" value="1"/>
</dbReference>
<dbReference type="SUPFAM" id="SSF56349">
    <property type="entry name" value="DNA breaking-rejoining enzymes"/>
    <property type="match status" value="1"/>
</dbReference>
<gene>
    <name evidence="4" type="ORF">ALQ94_04239</name>
</gene>
<organism evidence="4 5">
    <name type="scientific">Pseudomonas amygdali pv. morsprunorum</name>
    <dbReference type="NCBI Taxonomy" id="129138"/>
    <lineage>
        <taxon>Bacteria</taxon>
        <taxon>Pseudomonadati</taxon>
        <taxon>Pseudomonadota</taxon>
        <taxon>Gammaproteobacteria</taxon>
        <taxon>Pseudomonadales</taxon>
        <taxon>Pseudomonadaceae</taxon>
        <taxon>Pseudomonas</taxon>
        <taxon>Pseudomonas amygdali</taxon>
    </lineage>
</organism>
<dbReference type="InterPro" id="IPR050808">
    <property type="entry name" value="Phage_Integrase"/>
</dbReference>
<dbReference type="EMBL" id="RBNS01000081">
    <property type="protein sequence ID" value="RML55888.1"/>
    <property type="molecule type" value="Genomic_DNA"/>
</dbReference>
<dbReference type="GO" id="GO:0003677">
    <property type="term" value="F:DNA binding"/>
    <property type="evidence" value="ECO:0007669"/>
    <property type="project" value="InterPro"/>
</dbReference>
<keyword evidence="2" id="KW-0229">DNA integration</keyword>